<dbReference type="AlphaFoldDB" id="A0A1Y2IUS6"/>
<organism evidence="1 2">
    <name type="scientific">Trametes coccinea (strain BRFM310)</name>
    <name type="common">Pycnoporus coccineus</name>
    <dbReference type="NCBI Taxonomy" id="1353009"/>
    <lineage>
        <taxon>Eukaryota</taxon>
        <taxon>Fungi</taxon>
        <taxon>Dikarya</taxon>
        <taxon>Basidiomycota</taxon>
        <taxon>Agaricomycotina</taxon>
        <taxon>Agaricomycetes</taxon>
        <taxon>Polyporales</taxon>
        <taxon>Polyporaceae</taxon>
        <taxon>Trametes</taxon>
    </lineage>
</organism>
<accession>A0A1Y2IUS6</accession>
<dbReference type="Proteomes" id="UP000193067">
    <property type="component" value="Unassembled WGS sequence"/>
</dbReference>
<protein>
    <submittedName>
        <fullName evidence="1">Uncharacterized protein</fullName>
    </submittedName>
</protein>
<reference evidence="1 2" key="1">
    <citation type="journal article" date="2015" name="Biotechnol. Biofuels">
        <title>Enhanced degradation of softwood versus hardwood by the white-rot fungus Pycnoporus coccineus.</title>
        <authorList>
            <person name="Couturier M."/>
            <person name="Navarro D."/>
            <person name="Chevret D."/>
            <person name="Henrissat B."/>
            <person name="Piumi F."/>
            <person name="Ruiz-Duenas F.J."/>
            <person name="Martinez A.T."/>
            <person name="Grigoriev I.V."/>
            <person name="Riley R."/>
            <person name="Lipzen A."/>
            <person name="Berrin J.G."/>
            <person name="Master E.R."/>
            <person name="Rosso M.N."/>
        </authorList>
    </citation>
    <scope>NUCLEOTIDE SEQUENCE [LARGE SCALE GENOMIC DNA]</scope>
    <source>
        <strain evidence="1 2">BRFM310</strain>
    </source>
</reference>
<gene>
    <name evidence="1" type="ORF">PYCCODRAFT_83673</name>
</gene>
<proteinExistence type="predicted"/>
<evidence type="ECO:0000313" key="1">
    <source>
        <dbReference type="EMBL" id="OSD04919.1"/>
    </source>
</evidence>
<sequence length="99" mass="11178">MRPKPSPLILWLLSSTMSFRDVALALRSLLHFTFPAGGALCVCRFHSIGVRLPFSTAPHLTSLGNEPLQSRRYLVCVYHPFFLCFYDVSCLLCFSVVLQ</sequence>
<evidence type="ECO:0000313" key="2">
    <source>
        <dbReference type="Proteomes" id="UP000193067"/>
    </source>
</evidence>
<dbReference type="EMBL" id="KZ084095">
    <property type="protein sequence ID" value="OSD04919.1"/>
    <property type="molecule type" value="Genomic_DNA"/>
</dbReference>
<keyword evidence="2" id="KW-1185">Reference proteome</keyword>
<name>A0A1Y2IUS6_TRAC3</name>